<dbReference type="Pfam" id="PF00860">
    <property type="entry name" value="Xan_ur_permease"/>
    <property type="match status" value="1"/>
</dbReference>
<dbReference type="InterPro" id="IPR006043">
    <property type="entry name" value="NCS2"/>
</dbReference>
<reference evidence="8 9" key="1">
    <citation type="submission" date="2019-02" db="EMBL/GenBank/DDBJ databases">
        <title>Sequencing the genomes of 1000 actinobacteria strains.</title>
        <authorList>
            <person name="Klenk H.-P."/>
        </authorList>
    </citation>
    <scope>NUCLEOTIDE SEQUENCE [LARGE SCALE GENOMIC DNA]</scope>
    <source>
        <strain evidence="8 9">DSM 17364</strain>
    </source>
</reference>
<keyword evidence="6 7" id="KW-0472">Membrane</keyword>
<dbReference type="OrthoDB" id="9779092at2"/>
<feature type="transmembrane region" description="Helical" evidence="7">
    <location>
        <begin position="32"/>
        <end position="53"/>
    </location>
</feature>
<feature type="transmembrane region" description="Helical" evidence="7">
    <location>
        <begin position="65"/>
        <end position="87"/>
    </location>
</feature>
<organism evidence="8 9">
    <name type="scientific">Zhihengliuella halotolerans</name>
    <dbReference type="NCBI Taxonomy" id="370736"/>
    <lineage>
        <taxon>Bacteria</taxon>
        <taxon>Bacillati</taxon>
        <taxon>Actinomycetota</taxon>
        <taxon>Actinomycetes</taxon>
        <taxon>Micrococcales</taxon>
        <taxon>Micrococcaceae</taxon>
        <taxon>Zhihengliuella</taxon>
    </lineage>
</organism>
<evidence type="ECO:0000256" key="6">
    <source>
        <dbReference type="ARBA" id="ARBA00023136"/>
    </source>
</evidence>
<feature type="transmembrane region" description="Helical" evidence="7">
    <location>
        <begin position="107"/>
        <end position="127"/>
    </location>
</feature>
<evidence type="ECO:0000256" key="3">
    <source>
        <dbReference type="ARBA" id="ARBA00022448"/>
    </source>
</evidence>
<feature type="transmembrane region" description="Helical" evidence="7">
    <location>
        <begin position="372"/>
        <end position="392"/>
    </location>
</feature>
<feature type="transmembrane region" description="Helical" evidence="7">
    <location>
        <begin position="230"/>
        <end position="252"/>
    </location>
</feature>
<evidence type="ECO:0000313" key="9">
    <source>
        <dbReference type="Proteomes" id="UP000292685"/>
    </source>
</evidence>
<feature type="transmembrane region" description="Helical" evidence="7">
    <location>
        <begin position="166"/>
        <end position="184"/>
    </location>
</feature>
<gene>
    <name evidence="8" type="ORF">EV380_2820</name>
</gene>
<keyword evidence="4 7" id="KW-0812">Transmembrane</keyword>
<evidence type="ECO:0000256" key="7">
    <source>
        <dbReference type="SAM" id="Phobius"/>
    </source>
</evidence>
<sequence>MSNPLGFGWTLHGDGKTIRPGSVVAPDERLNWLQTTGIGIQHVMAMFGATVLVPAITGFPATTTLLFSGVGTILFLIITAGRVPSYLGSSFAFLAPVGAAMNTHGMGGALGGIVVTGAALFLVGLIVQKAGTGWIHRLMPPVVMGTIVALIGLNLAGTTWEPMRDFPLTTFATVGAIVISAVLFKGLLGRLSILVGIVIGYVVALAQGQVDYSAVEKAAVFGPPPFTAPTFHLDVMLVFLPVVFVLIAENIGHVKTVGLMTRRDLDGVYGRAIMADGAATILAGAGGGSGTTTYAENIGVMASSRVYSTAAYWVAGFAAILLAFSPKVGAVINTIPAGVTGGAGIILYGMIGIIGARLWVQNKVNFANPINLMTAGAGLIIAISMGSSAIMFGELQLGGIAIGTISTLAIFHVMTVIARVRGTEPIDEDEEQATEPSKLG</sequence>
<keyword evidence="5 7" id="KW-1133">Transmembrane helix</keyword>
<keyword evidence="3" id="KW-0813">Transport</keyword>
<proteinExistence type="inferred from homology"/>
<dbReference type="PANTHER" id="PTHR42810:SF4">
    <property type="entry name" value="URIC ACID TRANSPORTER UACT"/>
    <property type="match status" value="1"/>
</dbReference>
<feature type="transmembrane region" description="Helical" evidence="7">
    <location>
        <begin position="398"/>
        <end position="418"/>
    </location>
</feature>
<feature type="transmembrane region" description="Helical" evidence="7">
    <location>
        <begin position="191"/>
        <end position="210"/>
    </location>
</feature>
<dbReference type="PANTHER" id="PTHR42810">
    <property type="entry name" value="PURINE PERMEASE C1399.01C-RELATED"/>
    <property type="match status" value="1"/>
</dbReference>
<comment type="caution">
    <text evidence="8">The sequence shown here is derived from an EMBL/GenBank/DDBJ whole genome shotgun (WGS) entry which is preliminary data.</text>
</comment>
<dbReference type="RefSeq" id="WP_130451642.1">
    <property type="nucleotide sequence ID" value="NZ_SHLA01000001.1"/>
</dbReference>
<feature type="transmembrane region" description="Helical" evidence="7">
    <location>
        <begin position="306"/>
        <end position="325"/>
    </location>
</feature>
<evidence type="ECO:0000256" key="1">
    <source>
        <dbReference type="ARBA" id="ARBA00004141"/>
    </source>
</evidence>
<dbReference type="GO" id="GO:0042907">
    <property type="term" value="F:xanthine transmembrane transporter activity"/>
    <property type="evidence" value="ECO:0007669"/>
    <property type="project" value="TreeGrafter"/>
</dbReference>
<feature type="transmembrane region" description="Helical" evidence="7">
    <location>
        <begin position="139"/>
        <end position="160"/>
    </location>
</feature>
<dbReference type="EMBL" id="SHLA01000001">
    <property type="protein sequence ID" value="RZU63208.1"/>
    <property type="molecule type" value="Genomic_DNA"/>
</dbReference>
<accession>A0A4Q8AFZ6</accession>
<name>A0A4Q8AFZ6_9MICC</name>
<protein>
    <submittedName>
        <fullName evidence="8">Uracil-xanthine permease</fullName>
    </submittedName>
</protein>
<keyword evidence="9" id="KW-1185">Reference proteome</keyword>
<evidence type="ECO:0000256" key="2">
    <source>
        <dbReference type="ARBA" id="ARBA00008821"/>
    </source>
</evidence>
<comment type="similarity">
    <text evidence="2">Belongs to the nucleobase:cation symporter-2 (NCS2) (TC 2.A.40) family.</text>
</comment>
<comment type="subcellular location">
    <subcellularLocation>
        <location evidence="1">Membrane</location>
        <topology evidence="1">Multi-pass membrane protein</topology>
    </subcellularLocation>
</comment>
<evidence type="ECO:0000256" key="4">
    <source>
        <dbReference type="ARBA" id="ARBA00022692"/>
    </source>
</evidence>
<evidence type="ECO:0000256" key="5">
    <source>
        <dbReference type="ARBA" id="ARBA00022989"/>
    </source>
</evidence>
<dbReference type="GO" id="GO:0005886">
    <property type="term" value="C:plasma membrane"/>
    <property type="evidence" value="ECO:0007669"/>
    <property type="project" value="TreeGrafter"/>
</dbReference>
<feature type="transmembrane region" description="Helical" evidence="7">
    <location>
        <begin position="337"/>
        <end position="360"/>
    </location>
</feature>
<evidence type="ECO:0000313" key="8">
    <source>
        <dbReference type="EMBL" id="RZU63208.1"/>
    </source>
</evidence>
<dbReference type="Proteomes" id="UP000292685">
    <property type="component" value="Unassembled WGS sequence"/>
</dbReference>
<dbReference type="AlphaFoldDB" id="A0A4Q8AFZ6"/>